<evidence type="ECO:0000256" key="2">
    <source>
        <dbReference type="PROSITE-ProRule" id="PRU01005"/>
    </source>
</evidence>
<name>A0A183C149_GLOPA</name>
<feature type="compositionally biased region" description="Pro residues" evidence="3">
    <location>
        <begin position="146"/>
        <end position="157"/>
    </location>
</feature>
<comment type="caution">
    <text evidence="2">Lacks conserved residue(s) required for the propagation of feature annotation.</text>
</comment>
<dbReference type="InterPro" id="IPR050316">
    <property type="entry name" value="Tyrosinase/Hemocyanin"/>
</dbReference>
<dbReference type="PROSITE" id="PS00497">
    <property type="entry name" value="TYROSINASE_1"/>
    <property type="match status" value="1"/>
</dbReference>
<dbReference type="Pfam" id="PF01549">
    <property type="entry name" value="ShK"/>
    <property type="match status" value="2"/>
</dbReference>
<dbReference type="PANTHER" id="PTHR11474:SF21">
    <property type="entry name" value="SHKT DOMAIN-CONTAINING PROTEIN"/>
    <property type="match status" value="1"/>
</dbReference>
<evidence type="ECO:0000259" key="4">
    <source>
        <dbReference type="PROSITE" id="PS51670"/>
    </source>
</evidence>
<feature type="compositionally biased region" description="Low complexity" evidence="3">
    <location>
        <begin position="166"/>
        <end position="176"/>
    </location>
</feature>
<dbReference type="PANTHER" id="PTHR11474">
    <property type="entry name" value="TYROSINASE FAMILY MEMBER"/>
    <property type="match status" value="1"/>
</dbReference>
<sequence>MAKLWGLAGECHRNPTWMNCFCRVSCGRCVPQDYDFGGCADYHQRCRHWAKSGECGRNAWMLENCRWSCGTCVGFWELRQLCRMGGNGRGKRAADGMPAIDFANMDMSSLISRFVREVNRNRTNEEGDGFGPPVPVVGGGASDGPIPIPQSAAPPPSSKTKNIDEGPPSLLGAAAPPQVPSSKADFDADAVQPPAGPAPPQKGIVSSNVDPCAAATTKSQHFVCQNLFKLDKNAREQAARPQLLADVGGESGPIFIAAASIAATPYECMDLGCLCEYVGGKRQEGSNICQLANGQPLRKALRKEYRMLTDDERARYHAALKAIKKSGEYDNFARIHSDPAIVGGAHSGPAFLPWHREYLKRMEIALRQVDPTIAIPYWDSSLEAQLPTPADSHLFTKEFMGSTDEQGNLVYGHFANWKTIEGTNIRRRVGTDEKEKGFTENEINWFLSQVQIDQILAFSAPEPGITHGGVHTFVGGLLPLPNGTDEADGDMADSPRAANDPIFYMLHSFVDFLWEMWRQSKQTRENRETEYPMDNAQCASPQHFGSALMRPFEPWENRDGLSNNYTDNLYEYGPRPTCQMGPNCGSKLLFCDRSHGQPPHCAAKVRPGGNCTGFINGEDTSADTNGNAAVISYNCKTN</sequence>
<organism evidence="5 6">
    <name type="scientific">Globodera pallida</name>
    <name type="common">Potato cyst nematode worm</name>
    <name type="synonym">Heterodera pallida</name>
    <dbReference type="NCBI Taxonomy" id="36090"/>
    <lineage>
        <taxon>Eukaryota</taxon>
        <taxon>Metazoa</taxon>
        <taxon>Ecdysozoa</taxon>
        <taxon>Nematoda</taxon>
        <taxon>Chromadorea</taxon>
        <taxon>Rhabditida</taxon>
        <taxon>Tylenchina</taxon>
        <taxon>Tylenchomorpha</taxon>
        <taxon>Tylenchoidea</taxon>
        <taxon>Heteroderidae</taxon>
        <taxon>Heteroderinae</taxon>
        <taxon>Globodera</taxon>
    </lineage>
</organism>
<protein>
    <submittedName>
        <fullName evidence="6">ShKT domain-containing protein</fullName>
    </submittedName>
</protein>
<dbReference type="Pfam" id="PF00264">
    <property type="entry name" value="Tyrosinase"/>
    <property type="match status" value="1"/>
</dbReference>
<dbReference type="GO" id="GO:0016491">
    <property type="term" value="F:oxidoreductase activity"/>
    <property type="evidence" value="ECO:0007669"/>
    <property type="project" value="InterPro"/>
</dbReference>
<accession>A0A183C149</accession>
<dbReference type="GO" id="GO:0046872">
    <property type="term" value="F:metal ion binding"/>
    <property type="evidence" value="ECO:0007669"/>
    <property type="project" value="UniProtKB-KW"/>
</dbReference>
<dbReference type="Gene3D" id="1.10.1280.10">
    <property type="entry name" value="Di-copper center containing domain from catechol oxidase"/>
    <property type="match status" value="1"/>
</dbReference>
<dbReference type="InterPro" id="IPR008922">
    <property type="entry name" value="Di-copper_centre_dom_sf"/>
</dbReference>
<keyword evidence="1" id="KW-0479">Metal-binding</keyword>
<reference evidence="5" key="1">
    <citation type="submission" date="2014-05" db="EMBL/GenBank/DDBJ databases">
        <title>The genome and life-stage specific transcriptomes of Globodera pallida elucidate key aspects of plant parasitism by a cyst nematode.</title>
        <authorList>
            <person name="Cotton J.A."/>
            <person name="Lilley C.J."/>
            <person name="Jones L.M."/>
            <person name="Kikuchi T."/>
            <person name="Reid A.J."/>
            <person name="Thorpe P."/>
            <person name="Tsai I.J."/>
            <person name="Beasley H."/>
            <person name="Blok V."/>
            <person name="Cock P.J.A."/>
            <person name="Van den Akker S.E."/>
            <person name="Holroyd N."/>
            <person name="Hunt M."/>
            <person name="Mantelin S."/>
            <person name="Naghra H."/>
            <person name="Pain A."/>
            <person name="Palomares-Rius J.E."/>
            <person name="Zarowiecki M."/>
            <person name="Berriman M."/>
            <person name="Jones J.T."/>
            <person name="Urwin P.E."/>
        </authorList>
    </citation>
    <scope>NUCLEOTIDE SEQUENCE [LARGE SCALE GENOMIC DNA]</scope>
    <source>
        <strain evidence="5">Lindley</strain>
    </source>
</reference>
<dbReference type="InterPro" id="IPR003582">
    <property type="entry name" value="ShKT_dom"/>
</dbReference>
<evidence type="ECO:0000256" key="3">
    <source>
        <dbReference type="SAM" id="MobiDB-lite"/>
    </source>
</evidence>
<dbReference type="SUPFAM" id="SSF48056">
    <property type="entry name" value="Di-copper centre-containing domain"/>
    <property type="match status" value="1"/>
</dbReference>
<dbReference type="PROSITE" id="PS51670">
    <property type="entry name" value="SHKT"/>
    <property type="match status" value="2"/>
</dbReference>
<dbReference type="WBParaSite" id="GPLIN_000659200">
    <property type="protein sequence ID" value="GPLIN_000659200"/>
    <property type="gene ID" value="GPLIN_000659200"/>
</dbReference>
<feature type="domain" description="ShKT" evidence="4">
    <location>
        <begin position="1"/>
        <end position="29"/>
    </location>
</feature>
<reference evidence="6" key="2">
    <citation type="submission" date="2016-06" db="UniProtKB">
        <authorList>
            <consortium name="WormBaseParasite"/>
        </authorList>
    </citation>
    <scope>IDENTIFICATION</scope>
</reference>
<feature type="domain" description="ShKT" evidence="4">
    <location>
        <begin position="39"/>
        <end position="72"/>
    </location>
</feature>
<dbReference type="Proteomes" id="UP000050741">
    <property type="component" value="Unassembled WGS sequence"/>
</dbReference>
<evidence type="ECO:0000313" key="5">
    <source>
        <dbReference type="Proteomes" id="UP000050741"/>
    </source>
</evidence>
<feature type="region of interest" description="Disordered" evidence="3">
    <location>
        <begin position="122"/>
        <end position="204"/>
    </location>
</feature>
<proteinExistence type="predicted"/>
<dbReference type="InterPro" id="IPR002227">
    <property type="entry name" value="Tyrosinase_Cu-bd"/>
</dbReference>
<dbReference type="PROSITE" id="PS00498">
    <property type="entry name" value="TYROSINASE_2"/>
    <property type="match status" value="1"/>
</dbReference>
<dbReference type="SMART" id="SM00254">
    <property type="entry name" value="ShKT"/>
    <property type="match status" value="2"/>
</dbReference>
<keyword evidence="5" id="KW-1185">Reference proteome</keyword>
<dbReference type="AlphaFoldDB" id="A0A183C149"/>
<evidence type="ECO:0000256" key="1">
    <source>
        <dbReference type="ARBA" id="ARBA00022723"/>
    </source>
</evidence>
<evidence type="ECO:0000313" key="6">
    <source>
        <dbReference type="WBParaSite" id="GPLIN_000659200"/>
    </source>
</evidence>
<dbReference type="PRINTS" id="PR00092">
    <property type="entry name" value="TYROSINASE"/>
</dbReference>